<name>A0A0V8E9S7_LACLL</name>
<evidence type="ECO:0000313" key="3">
    <source>
        <dbReference type="Proteomes" id="UP000053719"/>
    </source>
</evidence>
<evidence type="ECO:0000256" key="1">
    <source>
        <dbReference type="ARBA" id="ARBA00010751"/>
    </source>
</evidence>
<dbReference type="Pfam" id="PF01906">
    <property type="entry name" value="YbjQ_1"/>
    <property type="match status" value="1"/>
</dbReference>
<dbReference type="PANTHER" id="PTHR34068:SF1">
    <property type="entry name" value="UPF0145 PROTEIN YBJQ"/>
    <property type="match status" value="1"/>
</dbReference>
<comment type="caution">
    <text evidence="2">The sequence shown here is derived from an EMBL/GenBank/DDBJ whole genome shotgun (WGS) entry which is preliminary data.</text>
</comment>
<evidence type="ECO:0000313" key="2">
    <source>
        <dbReference type="EMBL" id="KSU22615.1"/>
    </source>
</evidence>
<sequence>MIVSTLNILPEVEGTKTLGAIFSQYTSGVNIVKDITGGIKAILGKRTSHYESDIKKAREEVLKDLTEQAEKLGGKAILGLNFQYSQLVDSNITIITIYGTGTVVSFD</sequence>
<dbReference type="PANTHER" id="PTHR34068">
    <property type="entry name" value="UPF0145 PROTEIN YBJQ"/>
    <property type="match status" value="1"/>
</dbReference>
<dbReference type="PATRIC" id="fig|1360.114.peg.820"/>
<comment type="similarity">
    <text evidence="1">Belongs to the UPF0145 family.</text>
</comment>
<protein>
    <submittedName>
        <fullName evidence="2">Uncharacterized protein</fullName>
    </submittedName>
</protein>
<dbReference type="RefSeq" id="WP_058211401.1">
    <property type="nucleotide sequence ID" value="NZ_LKLU01000024.1"/>
</dbReference>
<proteinExistence type="inferred from homology"/>
<organism evidence="2 3">
    <name type="scientific">Lactococcus lactis subsp. lactis</name>
    <name type="common">Streptococcus lactis</name>
    <dbReference type="NCBI Taxonomy" id="1360"/>
    <lineage>
        <taxon>Bacteria</taxon>
        <taxon>Bacillati</taxon>
        <taxon>Bacillota</taxon>
        <taxon>Bacilli</taxon>
        <taxon>Lactobacillales</taxon>
        <taxon>Streptococcaceae</taxon>
        <taxon>Lactococcus</taxon>
    </lineage>
</organism>
<reference evidence="3" key="1">
    <citation type="submission" date="2015-10" db="EMBL/GenBank/DDBJ databases">
        <title>Draft Genome Sequences of 11 Lactococcus lactis subspecies cremoris strains.</title>
        <authorList>
            <person name="Wels M."/>
            <person name="Backus L."/>
            <person name="Boekhorst J."/>
            <person name="Dijkstra A."/>
            <person name="Beerthuizen M."/>
            <person name="Kelly W."/>
            <person name="Siezen R."/>
            <person name="Bachmann H."/>
            <person name="Van Hijum S."/>
        </authorList>
    </citation>
    <scope>NUCLEOTIDE SEQUENCE [LARGE SCALE GENOMIC DNA]</scope>
    <source>
        <strain evidence="3">M20</strain>
    </source>
</reference>
<dbReference type="InterPro" id="IPR002765">
    <property type="entry name" value="UPF0145_YbjQ-like"/>
</dbReference>
<dbReference type="SUPFAM" id="SSF117782">
    <property type="entry name" value="YbjQ-like"/>
    <property type="match status" value="1"/>
</dbReference>
<dbReference type="AlphaFoldDB" id="A0A0V8E9S7"/>
<gene>
    <name evidence="2" type="ORF">M20_0443</name>
</gene>
<dbReference type="EMBL" id="LKLU01000024">
    <property type="protein sequence ID" value="KSU22615.1"/>
    <property type="molecule type" value="Genomic_DNA"/>
</dbReference>
<dbReference type="Proteomes" id="UP000053719">
    <property type="component" value="Unassembled WGS sequence"/>
</dbReference>
<dbReference type="Gene3D" id="3.30.110.70">
    <property type="entry name" value="Hypothetical protein apc22750. Chain B"/>
    <property type="match status" value="1"/>
</dbReference>
<accession>A0A0V8E9S7</accession>
<dbReference type="InterPro" id="IPR035439">
    <property type="entry name" value="UPF0145_dom_sf"/>
</dbReference>